<reference evidence="1" key="1">
    <citation type="journal article" date="2014" name="PLoS ONE">
        <title>Transcriptome-Based Identification of ABC Transporters in the Western Tarnished Plant Bug Lygus hesperus.</title>
        <authorList>
            <person name="Hull J.J."/>
            <person name="Chaney K."/>
            <person name="Geib S.M."/>
            <person name="Fabrick J.A."/>
            <person name="Brent C.S."/>
            <person name="Walsh D."/>
            <person name="Lavine L.C."/>
        </authorList>
    </citation>
    <scope>NUCLEOTIDE SEQUENCE</scope>
</reference>
<proteinExistence type="predicted"/>
<evidence type="ECO:0000313" key="1">
    <source>
        <dbReference type="EMBL" id="JAG35842.1"/>
    </source>
</evidence>
<sequence length="111" mass="11761">LARCYSSFASSTVTRCLDCDGCSRSASYSTPCAAVRFVKLAVLAPTPSYLLNFLTSSVAVAPVPDNTLWVGGVDLDVSDRRVPYSGRLRLTVQLVSVGTDDAADSGSIFFD</sequence>
<organism evidence="1">
    <name type="scientific">Lygus hesperus</name>
    <name type="common">Western plant bug</name>
    <dbReference type="NCBI Taxonomy" id="30085"/>
    <lineage>
        <taxon>Eukaryota</taxon>
        <taxon>Metazoa</taxon>
        <taxon>Ecdysozoa</taxon>
        <taxon>Arthropoda</taxon>
        <taxon>Hexapoda</taxon>
        <taxon>Insecta</taxon>
        <taxon>Pterygota</taxon>
        <taxon>Neoptera</taxon>
        <taxon>Paraneoptera</taxon>
        <taxon>Hemiptera</taxon>
        <taxon>Heteroptera</taxon>
        <taxon>Panheteroptera</taxon>
        <taxon>Cimicomorpha</taxon>
        <taxon>Miridae</taxon>
        <taxon>Mirini</taxon>
        <taxon>Lygus</taxon>
    </lineage>
</organism>
<accession>A0A0A9YS31</accession>
<name>A0A0A9YS31_LYGHE</name>
<dbReference type="EMBL" id="GBHO01007762">
    <property type="protein sequence ID" value="JAG35842.1"/>
    <property type="molecule type" value="Transcribed_RNA"/>
</dbReference>
<feature type="non-terminal residue" evidence="1">
    <location>
        <position position="1"/>
    </location>
</feature>
<reference evidence="1" key="2">
    <citation type="submission" date="2014-07" db="EMBL/GenBank/DDBJ databases">
        <authorList>
            <person name="Hull J."/>
        </authorList>
    </citation>
    <scope>NUCLEOTIDE SEQUENCE</scope>
</reference>
<gene>
    <name evidence="1" type="ORF">CM83_104647</name>
</gene>
<dbReference type="AlphaFoldDB" id="A0A0A9YS31"/>
<protein>
    <submittedName>
        <fullName evidence="1">Uncharacterized protein</fullName>
    </submittedName>
</protein>
<feature type="non-terminal residue" evidence="1">
    <location>
        <position position="111"/>
    </location>
</feature>